<evidence type="ECO:0000313" key="2">
    <source>
        <dbReference type="EMBL" id="OGZ95407.1"/>
    </source>
</evidence>
<dbReference type="EMBL" id="MHQD01000034">
    <property type="protein sequence ID" value="OGZ95407.1"/>
    <property type="molecule type" value="Genomic_DNA"/>
</dbReference>
<dbReference type="AlphaFoldDB" id="A0A1G2K7L1"/>
<keyword evidence="1" id="KW-0812">Transmembrane</keyword>
<reference evidence="2 3" key="1">
    <citation type="journal article" date="2016" name="Nat. Commun.">
        <title>Thousands of microbial genomes shed light on interconnected biogeochemical processes in an aquifer system.</title>
        <authorList>
            <person name="Anantharaman K."/>
            <person name="Brown C.T."/>
            <person name="Hug L.A."/>
            <person name="Sharon I."/>
            <person name="Castelle C.J."/>
            <person name="Probst A.J."/>
            <person name="Thomas B.C."/>
            <person name="Singh A."/>
            <person name="Wilkins M.J."/>
            <person name="Karaoz U."/>
            <person name="Brodie E.L."/>
            <person name="Williams K.H."/>
            <person name="Hubbard S.S."/>
            <person name="Banfield J.F."/>
        </authorList>
    </citation>
    <scope>NUCLEOTIDE SEQUENCE [LARGE SCALE GENOMIC DNA]</scope>
</reference>
<organism evidence="2 3">
    <name type="scientific">Candidatus Sungbacteria bacterium RIFCSPHIGHO2_01_FULL_50_25</name>
    <dbReference type="NCBI Taxonomy" id="1802265"/>
    <lineage>
        <taxon>Bacteria</taxon>
        <taxon>Candidatus Sungiibacteriota</taxon>
    </lineage>
</organism>
<keyword evidence="1" id="KW-0472">Membrane</keyword>
<feature type="transmembrane region" description="Helical" evidence="1">
    <location>
        <begin position="12"/>
        <end position="31"/>
    </location>
</feature>
<protein>
    <submittedName>
        <fullName evidence="2">Uncharacterized protein</fullName>
    </submittedName>
</protein>
<proteinExistence type="predicted"/>
<comment type="caution">
    <text evidence="2">The sequence shown here is derived from an EMBL/GenBank/DDBJ whole genome shotgun (WGS) entry which is preliminary data.</text>
</comment>
<name>A0A1G2K7L1_9BACT</name>
<sequence length="131" mass="15551">MNWLKENWFKIIVAFALIVVSGSLFYYYVYFLPRQNINSQQDIKAIRNVIAPTQEQLQAQREVSKQASDSFDKAMEQYSQCQTEMLNKQNKYIEEQCAAYNDIFKFEEYRDCVSKVMDSAGYKQFSCQRPF</sequence>
<accession>A0A1G2K7L1</accession>
<keyword evidence="1" id="KW-1133">Transmembrane helix</keyword>
<gene>
    <name evidence="2" type="ORF">A2847_01455</name>
</gene>
<dbReference type="Proteomes" id="UP000178574">
    <property type="component" value="Unassembled WGS sequence"/>
</dbReference>
<evidence type="ECO:0000256" key="1">
    <source>
        <dbReference type="SAM" id="Phobius"/>
    </source>
</evidence>
<evidence type="ECO:0000313" key="3">
    <source>
        <dbReference type="Proteomes" id="UP000178574"/>
    </source>
</evidence>